<organism evidence="1 2">
    <name type="scientific">Caenorhabditis nigoni</name>
    <dbReference type="NCBI Taxonomy" id="1611254"/>
    <lineage>
        <taxon>Eukaryota</taxon>
        <taxon>Metazoa</taxon>
        <taxon>Ecdysozoa</taxon>
        <taxon>Nematoda</taxon>
        <taxon>Chromadorea</taxon>
        <taxon>Rhabditida</taxon>
        <taxon>Rhabditina</taxon>
        <taxon>Rhabditomorpha</taxon>
        <taxon>Rhabditoidea</taxon>
        <taxon>Rhabditidae</taxon>
        <taxon>Peloderinae</taxon>
        <taxon>Caenorhabditis</taxon>
    </lineage>
</organism>
<accession>A0A2G5UPZ6</accession>
<evidence type="ECO:0000313" key="1">
    <source>
        <dbReference type="EMBL" id="PIC41635.1"/>
    </source>
</evidence>
<proteinExistence type="predicted"/>
<dbReference type="EMBL" id="PDUG01000003">
    <property type="protein sequence ID" value="PIC41635.1"/>
    <property type="molecule type" value="Genomic_DNA"/>
</dbReference>
<sequence>MFLTEDPLSTAFETVPRRNLTILHNTLGYYTRVSKKLSEANVESSTWLDLCYADFNGLDATFVVFWQKGDIVS</sequence>
<dbReference type="AlphaFoldDB" id="A0A2G5UPZ6"/>
<reference evidence="2" key="1">
    <citation type="submission" date="2017-10" db="EMBL/GenBank/DDBJ databases">
        <title>Rapid genome shrinkage in a self-fertile nematode reveals novel sperm competition proteins.</title>
        <authorList>
            <person name="Yin D."/>
            <person name="Schwarz E.M."/>
            <person name="Thomas C.G."/>
            <person name="Felde R.L."/>
            <person name="Korf I.F."/>
            <person name="Cutter A.D."/>
            <person name="Schartner C.M."/>
            <person name="Ralston E.J."/>
            <person name="Meyer B.J."/>
            <person name="Haag E.S."/>
        </authorList>
    </citation>
    <scope>NUCLEOTIDE SEQUENCE [LARGE SCALE GENOMIC DNA]</scope>
    <source>
        <strain evidence="2">JU1422</strain>
    </source>
</reference>
<comment type="caution">
    <text evidence="1">The sequence shown here is derived from an EMBL/GenBank/DDBJ whole genome shotgun (WGS) entry which is preliminary data.</text>
</comment>
<evidence type="ECO:0000313" key="2">
    <source>
        <dbReference type="Proteomes" id="UP000230233"/>
    </source>
</evidence>
<name>A0A2G5UPZ6_9PELO</name>
<gene>
    <name evidence="1" type="primary">Cnig_chr_III.g8987</name>
    <name evidence="1" type="ORF">B9Z55_008987</name>
</gene>
<protein>
    <submittedName>
        <fullName evidence="1">Uncharacterized protein</fullName>
    </submittedName>
</protein>
<dbReference type="Proteomes" id="UP000230233">
    <property type="component" value="Chromosome III"/>
</dbReference>
<keyword evidence="2" id="KW-1185">Reference proteome</keyword>